<dbReference type="EMBL" id="JAMZIH010002641">
    <property type="protein sequence ID" value="KAJ1677310.1"/>
    <property type="molecule type" value="Genomic_DNA"/>
</dbReference>
<organism evidence="1 2">
    <name type="scientific">Spiromyces aspiralis</name>
    <dbReference type="NCBI Taxonomy" id="68401"/>
    <lineage>
        <taxon>Eukaryota</taxon>
        <taxon>Fungi</taxon>
        <taxon>Fungi incertae sedis</taxon>
        <taxon>Zoopagomycota</taxon>
        <taxon>Kickxellomycotina</taxon>
        <taxon>Kickxellomycetes</taxon>
        <taxon>Kickxellales</taxon>
        <taxon>Kickxellaceae</taxon>
        <taxon>Spiromyces</taxon>
    </lineage>
</organism>
<keyword evidence="2" id="KW-1185">Reference proteome</keyword>
<sequence length="189" mass="20540">MGLNLDTINERELFERANRASEQRFANAIEDIIRRYEEAADEDDDEVNIATGEIYVDRGWLRNAKPVTLGRSCAVSSIWGGIVSDCLNNEDDDGDEEDLDKDSDNNDGTEGGNSWEGKTGDGAAAVTTEISVVQSTPLACPTTTSSSKTRSTPMTPPLLSSPSIALAETPMMSASTKYQKKKQCLKQQL</sequence>
<reference evidence="1" key="1">
    <citation type="submission" date="2022-06" db="EMBL/GenBank/DDBJ databases">
        <title>Phylogenomic reconstructions and comparative analyses of Kickxellomycotina fungi.</title>
        <authorList>
            <person name="Reynolds N.K."/>
            <person name="Stajich J.E."/>
            <person name="Barry K."/>
            <person name="Grigoriev I.V."/>
            <person name="Crous P."/>
            <person name="Smith M.E."/>
        </authorList>
    </citation>
    <scope>NUCLEOTIDE SEQUENCE</scope>
    <source>
        <strain evidence="1">RSA 2271</strain>
    </source>
</reference>
<proteinExistence type="predicted"/>
<protein>
    <submittedName>
        <fullName evidence="1">Uncharacterized protein</fullName>
    </submittedName>
</protein>
<comment type="caution">
    <text evidence="1">The sequence shown here is derived from an EMBL/GenBank/DDBJ whole genome shotgun (WGS) entry which is preliminary data.</text>
</comment>
<dbReference type="Proteomes" id="UP001145114">
    <property type="component" value="Unassembled WGS sequence"/>
</dbReference>
<accession>A0ACC1HMS1</accession>
<evidence type="ECO:0000313" key="2">
    <source>
        <dbReference type="Proteomes" id="UP001145114"/>
    </source>
</evidence>
<name>A0ACC1HMS1_9FUNG</name>
<feature type="non-terminal residue" evidence="1">
    <location>
        <position position="189"/>
    </location>
</feature>
<evidence type="ECO:0000313" key="1">
    <source>
        <dbReference type="EMBL" id="KAJ1677310.1"/>
    </source>
</evidence>
<gene>
    <name evidence="1" type="ORF">EV182_006436</name>
</gene>